<gene>
    <name evidence="4" type="primary">LOC105270447</name>
</gene>
<evidence type="ECO:0000313" key="3">
    <source>
        <dbReference type="Proteomes" id="UP000694866"/>
    </source>
</evidence>
<dbReference type="GeneID" id="105270447"/>
<feature type="compositionally biased region" description="Pro residues" evidence="2">
    <location>
        <begin position="838"/>
        <end position="859"/>
    </location>
</feature>
<feature type="region of interest" description="Disordered" evidence="2">
    <location>
        <begin position="435"/>
        <end position="477"/>
    </location>
</feature>
<feature type="compositionally biased region" description="Polar residues" evidence="2">
    <location>
        <begin position="370"/>
        <end position="381"/>
    </location>
</feature>
<evidence type="ECO:0000256" key="2">
    <source>
        <dbReference type="SAM" id="MobiDB-lite"/>
    </source>
</evidence>
<feature type="region of interest" description="Disordered" evidence="2">
    <location>
        <begin position="1137"/>
        <end position="1174"/>
    </location>
</feature>
<feature type="region of interest" description="Disordered" evidence="2">
    <location>
        <begin position="1213"/>
        <end position="1260"/>
    </location>
</feature>
<dbReference type="PANTHER" id="PTHR14429">
    <property type="entry name" value="FIBROSIN FAMILY MEMBER"/>
    <property type="match status" value="1"/>
</dbReference>
<feature type="region of interest" description="Disordered" evidence="2">
    <location>
        <begin position="513"/>
        <end position="640"/>
    </location>
</feature>
<dbReference type="RefSeq" id="XP_011309674.1">
    <property type="nucleotide sequence ID" value="XM_011311372.1"/>
</dbReference>
<feature type="compositionally biased region" description="Pro residues" evidence="2">
    <location>
        <begin position="1145"/>
        <end position="1165"/>
    </location>
</feature>
<feature type="compositionally biased region" description="Low complexity" evidence="2">
    <location>
        <begin position="572"/>
        <end position="588"/>
    </location>
</feature>
<reference evidence="4" key="1">
    <citation type="submission" date="2025-08" db="UniProtKB">
        <authorList>
            <consortium name="RefSeq"/>
        </authorList>
    </citation>
    <scope>IDENTIFICATION</scope>
    <source>
        <strain evidence="4">USDA-PBARC FA_bdor</strain>
        <tissue evidence="4">Whole organism</tissue>
    </source>
</reference>
<feature type="compositionally biased region" description="Basic and acidic residues" evidence="2">
    <location>
        <begin position="1246"/>
        <end position="1260"/>
    </location>
</feature>
<feature type="region of interest" description="Disordered" evidence="2">
    <location>
        <begin position="1"/>
        <end position="98"/>
    </location>
</feature>
<dbReference type="InterPro" id="IPR023246">
    <property type="entry name" value="AUTS2"/>
</dbReference>
<dbReference type="KEGG" id="fas:105270447"/>
<feature type="region of interest" description="Disordered" evidence="2">
    <location>
        <begin position="820"/>
        <end position="859"/>
    </location>
</feature>
<feature type="compositionally biased region" description="Polar residues" evidence="2">
    <location>
        <begin position="169"/>
        <end position="178"/>
    </location>
</feature>
<evidence type="ECO:0000256" key="1">
    <source>
        <dbReference type="ARBA" id="ARBA00022553"/>
    </source>
</evidence>
<feature type="compositionally biased region" description="Basic and acidic residues" evidence="2">
    <location>
        <begin position="942"/>
        <end position="1047"/>
    </location>
</feature>
<feature type="compositionally biased region" description="Basic and acidic residues" evidence="2">
    <location>
        <begin position="203"/>
        <end position="215"/>
    </location>
</feature>
<feature type="compositionally biased region" description="Basic and acidic residues" evidence="2">
    <location>
        <begin position="1071"/>
        <end position="1085"/>
    </location>
</feature>
<feature type="compositionally biased region" description="Acidic residues" evidence="2">
    <location>
        <begin position="48"/>
        <end position="60"/>
    </location>
</feature>
<feature type="compositionally biased region" description="Low complexity" evidence="2">
    <location>
        <begin position="618"/>
        <end position="627"/>
    </location>
</feature>
<feature type="compositionally biased region" description="Polar residues" evidence="2">
    <location>
        <begin position="533"/>
        <end position="562"/>
    </location>
</feature>
<dbReference type="PANTHER" id="PTHR14429:SF22">
    <property type="entry name" value="AGAP013055-PA"/>
    <property type="match status" value="1"/>
</dbReference>
<feature type="compositionally biased region" description="Pro residues" evidence="2">
    <location>
        <begin position="293"/>
        <end position="321"/>
    </location>
</feature>
<feature type="compositionally biased region" description="Basic residues" evidence="2">
    <location>
        <begin position="75"/>
        <end position="86"/>
    </location>
</feature>
<dbReference type="AlphaFoldDB" id="A0A9R1U5W3"/>
<feature type="region of interest" description="Disordered" evidence="2">
    <location>
        <begin position="918"/>
        <end position="1109"/>
    </location>
</feature>
<proteinExistence type="predicted"/>
<protein>
    <submittedName>
        <fullName evidence="4">Autism susceptibility gene 2 protein-like isoform X1</fullName>
    </submittedName>
</protein>
<dbReference type="OrthoDB" id="10060000at2759"/>
<feature type="compositionally biased region" description="Low complexity" evidence="2">
    <location>
        <begin position="435"/>
        <end position="447"/>
    </location>
</feature>
<feature type="compositionally biased region" description="Pro residues" evidence="2">
    <location>
        <begin position="604"/>
        <end position="617"/>
    </location>
</feature>
<accession>A0A9R1U5W3</accession>
<dbReference type="CTD" id="32547"/>
<feature type="region of interest" description="Disordered" evidence="2">
    <location>
        <begin position="169"/>
        <end position="398"/>
    </location>
</feature>
<evidence type="ECO:0000313" key="4">
    <source>
        <dbReference type="RefSeq" id="XP_011309674.1"/>
    </source>
</evidence>
<name>A0A9R1U5W3_9HYME</name>
<keyword evidence="3" id="KW-1185">Reference proteome</keyword>
<dbReference type="Proteomes" id="UP000694866">
    <property type="component" value="Unplaced"/>
</dbReference>
<feature type="compositionally biased region" description="Basic residues" evidence="2">
    <location>
        <begin position="9"/>
        <end position="18"/>
    </location>
</feature>
<organism evidence="3 4">
    <name type="scientific">Fopius arisanus</name>
    <dbReference type="NCBI Taxonomy" id="64838"/>
    <lineage>
        <taxon>Eukaryota</taxon>
        <taxon>Metazoa</taxon>
        <taxon>Ecdysozoa</taxon>
        <taxon>Arthropoda</taxon>
        <taxon>Hexapoda</taxon>
        <taxon>Insecta</taxon>
        <taxon>Pterygota</taxon>
        <taxon>Neoptera</taxon>
        <taxon>Endopterygota</taxon>
        <taxon>Hymenoptera</taxon>
        <taxon>Apocrita</taxon>
        <taxon>Ichneumonoidea</taxon>
        <taxon>Braconidae</taxon>
        <taxon>Opiinae</taxon>
        <taxon>Fopius</taxon>
    </lineage>
</organism>
<sequence length="1260" mass="137840">MEIEVKQRNSQRNRRRERAQRILAQRESLASAKGNCNHSHQVGRGPGDDEDSHSGEEEEQLGLSRASREGQRPARPPRPHRPRKKATIAGGGKEPPFEEDIIDGFAILAFRSYEDLESAIKLAGKNNLKKLHSLLTIEEKPKVDTGQNNRHNDHHIKNHFKHNHYTHNSILTPSTLNQGLDAGTSDDSGRASEQLHGPGIPRDSQDADSSRDHLSDASSHCSSGKGYICDSEGEDDKGSDAESILFESSTPPLPRKYELPSSSPHVLPPANGAGGTPPDTGGQISNPATDAPAPIPPPVPASAPVPTAPSPPSPTLPPHISQPPMTSPLAANPRAIAPQQRPTSPAHPPPSLPQQPHTTIPALHPPNVPLVSSSHNTTSPAVASLGVTPAAPSNGAATTSYPPSLPMAAYPQTQPSYPPLYTPYASLNHSPYLSPAVPSPSHSASSRADVRSSRASPHTNSIAKPPLGNNVTNHNSSTPLSAATTTCVSTITNTVTTANTIAHRDIVTCSLAGRINNNNSPRGHSPNRERDSYSSNVSTLSRGSITPVSVPNTSSPANSSLPAYSKAPGWISSSTSSQLSPATGTSVPRPTPPPPSTALGMHNFPPPMFAAPLPPPVSSSSPHTSLPSLPPPTTNPNPFSAESLFQTRVTHVTGQTDLLRRELDNRFLASSQDRNVAVSNLGPPPYLRTEMHHHQHQHTHVHQHTTPLLPPPAATTLFPPPIFKDIPKLGSVDSPFFRGNLNLSSYPGFNAGLLHPGMGPSTPFVPPNHLTSFAPKKTGKWNAMHVRIAWEIYHHQQKQQAEAKAGGVVPTKTELLRPPGHLYPGGPPGGLGLGGPSLAPPFPSNMPPNHPGAPPPPHPVGFLSTSASHLGTGMSPFGRYPASYGGGNPNFPTLSAFPPTREMPQLSGLTSAVHDPWRGLQRATPGFPPTTVSWTLKPEPPPIDRRAELEERERERERQRREREELERQRREREREREEHERQRREREELERQRREREREEQRERERREREKEEKRKQQEAAERERERRDKERRELERREMERERLMHQNRQHALMGRERSPLRNGTMDPSEVRVKEEPRSKDDDVVMLSRGPTVGPGIGQGPSPIPDLRYHHPHHAYLARHPHNMPHSISRSMMPLGHPMQHFQPPPPPPPATAPGQPPGPWTPDPFRDPYRYDALQQLRYNPLMAAAAFRAEEEERAKIYAGYNQNVAALRAKDPSPGPLSNLHMHHRAGPGPGNPPRQVDGIIHGDLHKKEDSSQSR</sequence>
<dbReference type="Pfam" id="PF15336">
    <property type="entry name" value="Auts2"/>
    <property type="match status" value="1"/>
</dbReference>
<keyword evidence="1" id="KW-0597">Phosphoprotein</keyword>